<organism evidence="3 4">
    <name type="scientific">Jiella sonneratiae</name>
    <dbReference type="NCBI Taxonomy" id="2816856"/>
    <lineage>
        <taxon>Bacteria</taxon>
        <taxon>Pseudomonadati</taxon>
        <taxon>Pseudomonadota</taxon>
        <taxon>Alphaproteobacteria</taxon>
        <taxon>Hyphomicrobiales</taxon>
        <taxon>Aurantimonadaceae</taxon>
        <taxon>Jiella</taxon>
    </lineage>
</organism>
<evidence type="ECO:0000313" key="3">
    <source>
        <dbReference type="EMBL" id="MBO0904054.1"/>
    </source>
</evidence>
<dbReference type="Pfam" id="PF07331">
    <property type="entry name" value="TctB"/>
    <property type="match status" value="1"/>
</dbReference>
<feature type="transmembrane region" description="Helical" evidence="1">
    <location>
        <begin position="89"/>
        <end position="114"/>
    </location>
</feature>
<feature type="transmembrane region" description="Helical" evidence="1">
    <location>
        <begin position="35"/>
        <end position="57"/>
    </location>
</feature>
<dbReference type="EMBL" id="JAFMPY010000009">
    <property type="protein sequence ID" value="MBO0904054.1"/>
    <property type="molecule type" value="Genomic_DNA"/>
</dbReference>
<evidence type="ECO:0000256" key="1">
    <source>
        <dbReference type="SAM" id="Phobius"/>
    </source>
</evidence>
<feature type="domain" description="DUF1468" evidence="2">
    <location>
        <begin position="11"/>
        <end position="146"/>
    </location>
</feature>
<keyword evidence="4" id="KW-1185">Reference proteome</keyword>
<dbReference type="RefSeq" id="WP_207350703.1">
    <property type="nucleotide sequence ID" value="NZ_JAFMPY010000009.1"/>
</dbReference>
<keyword evidence="1" id="KW-1133">Transmembrane helix</keyword>
<gene>
    <name evidence="3" type="ORF">J1C47_10395</name>
</gene>
<sequence>MRIFNVASFAIITGFGLLLALQLPGISPAARTYPLVMIVLVVVSSAVVAVREVAGWAGKAPLDGKLNAILTAPSARQLRLAAFVAVWLAYWWVLPVIGFMIATALAIFASLYVLKTRSLLLAALVAAVFAILFSVLFTTVLYVPVPLGALDEALIEWIYALQH</sequence>
<dbReference type="InterPro" id="IPR009936">
    <property type="entry name" value="DUF1468"/>
</dbReference>
<reference evidence="3 4" key="1">
    <citation type="submission" date="2021-03" db="EMBL/GenBank/DDBJ databases">
        <title>Whole genome sequence of Jiella sp. MQZ13P-4.</title>
        <authorList>
            <person name="Tuo L."/>
        </authorList>
    </citation>
    <scope>NUCLEOTIDE SEQUENCE [LARGE SCALE GENOMIC DNA]</scope>
    <source>
        <strain evidence="3 4">MQZ13P-4</strain>
    </source>
</reference>
<accession>A0ABS3J313</accession>
<dbReference type="Proteomes" id="UP000664288">
    <property type="component" value="Unassembled WGS sequence"/>
</dbReference>
<name>A0ABS3J313_9HYPH</name>
<keyword evidence="1" id="KW-0472">Membrane</keyword>
<protein>
    <submittedName>
        <fullName evidence="3">Tripartite tricarboxylate transporter TctB family protein</fullName>
    </submittedName>
</protein>
<proteinExistence type="predicted"/>
<feature type="transmembrane region" description="Helical" evidence="1">
    <location>
        <begin position="6"/>
        <end position="23"/>
    </location>
</feature>
<keyword evidence="1" id="KW-0812">Transmembrane</keyword>
<feature type="transmembrane region" description="Helical" evidence="1">
    <location>
        <begin position="121"/>
        <end position="143"/>
    </location>
</feature>
<comment type="caution">
    <text evidence="3">The sequence shown here is derived from an EMBL/GenBank/DDBJ whole genome shotgun (WGS) entry which is preliminary data.</text>
</comment>
<evidence type="ECO:0000259" key="2">
    <source>
        <dbReference type="Pfam" id="PF07331"/>
    </source>
</evidence>
<evidence type="ECO:0000313" key="4">
    <source>
        <dbReference type="Proteomes" id="UP000664288"/>
    </source>
</evidence>